<sequence length="91" mass="9767">MSLDETPAHGNRPSASVTLIPDAPVAPNPSIPEMRQAIMARFIQQVETNKATNDRLATLAAALGTLDGENDRAETARRRLFATTNPNLGVE</sequence>
<organism evidence="2 3">
    <name type="scientific">Brassica cretica</name>
    <name type="common">Mustard</name>
    <dbReference type="NCBI Taxonomy" id="69181"/>
    <lineage>
        <taxon>Eukaryota</taxon>
        <taxon>Viridiplantae</taxon>
        <taxon>Streptophyta</taxon>
        <taxon>Embryophyta</taxon>
        <taxon>Tracheophyta</taxon>
        <taxon>Spermatophyta</taxon>
        <taxon>Magnoliopsida</taxon>
        <taxon>eudicotyledons</taxon>
        <taxon>Gunneridae</taxon>
        <taxon>Pentapetalae</taxon>
        <taxon>rosids</taxon>
        <taxon>malvids</taxon>
        <taxon>Brassicales</taxon>
        <taxon>Brassicaceae</taxon>
        <taxon>Brassiceae</taxon>
        <taxon>Brassica</taxon>
    </lineage>
</organism>
<evidence type="ECO:0000313" key="3">
    <source>
        <dbReference type="Proteomes" id="UP000712281"/>
    </source>
</evidence>
<comment type="caution">
    <text evidence="2">The sequence shown here is derived from an EMBL/GenBank/DDBJ whole genome shotgun (WGS) entry which is preliminary data.</text>
</comment>
<dbReference type="AlphaFoldDB" id="A0A8S9FYJ4"/>
<gene>
    <name evidence="2" type="ORF">F2Q68_00019385</name>
</gene>
<protein>
    <submittedName>
        <fullName evidence="2">Uncharacterized protein</fullName>
    </submittedName>
</protein>
<evidence type="ECO:0000256" key="1">
    <source>
        <dbReference type="SAM" id="MobiDB-lite"/>
    </source>
</evidence>
<name>A0A8S9FYJ4_BRACR</name>
<proteinExistence type="predicted"/>
<accession>A0A8S9FYJ4</accession>
<dbReference type="Proteomes" id="UP000712281">
    <property type="component" value="Unassembled WGS sequence"/>
</dbReference>
<dbReference type="EMBL" id="QGKW02002228">
    <property type="protein sequence ID" value="KAF2538955.1"/>
    <property type="molecule type" value="Genomic_DNA"/>
</dbReference>
<feature type="region of interest" description="Disordered" evidence="1">
    <location>
        <begin position="1"/>
        <end position="30"/>
    </location>
</feature>
<reference evidence="2" key="1">
    <citation type="submission" date="2019-12" db="EMBL/GenBank/DDBJ databases">
        <title>Genome sequencing and annotation of Brassica cretica.</title>
        <authorList>
            <person name="Studholme D.J."/>
            <person name="Sarris P.F."/>
        </authorList>
    </citation>
    <scope>NUCLEOTIDE SEQUENCE</scope>
    <source>
        <strain evidence="2">PFS-001/15</strain>
        <tissue evidence="2">Leaf</tissue>
    </source>
</reference>
<evidence type="ECO:0000313" key="2">
    <source>
        <dbReference type="EMBL" id="KAF2538955.1"/>
    </source>
</evidence>